<evidence type="ECO:0000256" key="16">
    <source>
        <dbReference type="ARBA" id="ARBA00047174"/>
    </source>
</evidence>
<dbReference type="PANTHER" id="PTHR33353">
    <property type="entry name" value="PUTATIVE (AFU_ORTHOLOGUE AFUA_1G12560)-RELATED"/>
    <property type="match status" value="1"/>
</dbReference>
<dbReference type="GO" id="GO:0030245">
    <property type="term" value="P:cellulose catabolic process"/>
    <property type="evidence" value="ECO:0007669"/>
    <property type="project" value="UniProtKB-KW"/>
</dbReference>
<dbReference type="GO" id="GO:0004497">
    <property type="term" value="F:monooxygenase activity"/>
    <property type="evidence" value="ECO:0007669"/>
    <property type="project" value="UniProtKB-KW"/>
</dbReference>
<evidence type="ECO:0000256" key="3">
    <source>
        <dbReference type="ARBA" id="ARBA00022525"/>
    </source>
</evidence>
<keyword evidence="19" id="KW-1185">Reference proteome</keyword>
<evidence type="ECO:0000256" key="2">
    <source>
        <dbReference type="ARBA" id="ARBA00004613"/>
    </source>
</evidence>
<keyword evidence="18" id="KW-0378">Hydrolase</keyword>
<dbReference type="Pfam" id="PF03443">
    <property type="entry name" value="AA9"/>
    <property type="match status" value="2"/>
</dbReference>
<keyword evidence="7" id="KW-0560">Oxidoreductase</keyword>
<keyword evidence="11" id="KW-0325">Glycoprotein</keyword>
<comment type="cofactor">
    <cofactor evidence="1">
        <name>Cu(2+)</name>
        <dbReference type="ChEBI" id="CHEBI:29036"/>
    </cofactor>
</comment>
<dbReference type="GO" id="GO:0016787">
    <property type="term" value="F:hydrolase activity"/>
    <property type="evidence" value="ECO:0007669"/>
    <property type="project" value="UniProtKB-KW"/>
</dbReference>
<dbReference type="Gene3D" id="2.70.50.70">
    <property type="match status" value="3"/>
</dbReference>
<evidence type="ECO:0000256" key="13">
    <source>
        <dbReference type="ARBA" id="ARBA00023326"/>
    </source>
</evidence>
<comment type="caution">
    <text evidence="18">The sequence shown here is derived from an EMBL/GenBank/DDBJ whole genome shotgun (WGS) entry which is preliminary data.</text>
</comment>
<dbReference type="Proteomes" id="UP001278500">
    <property type="component" value="Unassembled WGS sequence"/>
</dbReference>
<comment type="similarity">
    <text evidence="14">Belongs to the polysaccharide monooxygenase AA9 family.</text>
</comment>
<dbReference type="AlphaFoldDB" id="A0AAE0JDE5"/>
<evidence type="ECO:0000256" key="12">
    <source>
        <dbReference type="ARBA" id="ARBA00023277"/>
    </source>
</evidence>
<keyword evidence="10" id="KW-1015">Disulfide bond</keyword>
<organism evidence="18 19">
    <name type="scientific">Neurospora tetraspora</name>
    <dbReference type="NCBI Taxonomy" id="94610"/>
    <lineage>
        <taxon>Eukaryota</taxon>
        <taxon>Fungi</taxon>
        <taxon>Dikarya</taxon>
        <taxon>Ascomycota</taxon>
        <taxon>Pezizomycotina</taxon>
        <taxon>Sordariomycetes</taxon>
        <taxon>Sordariomycetidae</taxon>
        <taxon>Sordariales</taxon>
        <taxon>Sordariaceae</taxon>
        <taxon>Neurospora</taxon>
    </lineage>
</organism>
<evidence type="ECO:0000256" key="6">
    <source>
        <dbReference type="ARBA" id="ARBA00023001"/>
    </source>
</evidence>
<feature type="domain" description="Auxiliary Activity family 9 catalytic" evidence="17">
    <location>
        <begin position="267"/>
        <end position="338"/>
    </location>
</feature>
<evidence type="ECO:0000256" key="10">
    <source>
        <dbReference type="ARBA" id="ARBA00023157"/>
    </source>
</evidence>
<name>A0AAE0JDE5_9PEZI</name>
<evidence type="ECO:0000256" key="1">
    <source>
        <dbReference type="ARBA" id="ARBA00001973"/>
    </source>
</evidence>
<feature type="domain" description="Auxiliary Activity family 9 catalytic" evidence="17">
    <location>
        <begin position="1"/>
        <end position="110"/>
    </location>
</feature>
<keyword evidence="9" id="KW-0503">Monooxygenase</keyword>
<gene>
    <name evidence="18" type="ORF">B0H65DRAFT_443885</name>
</gene>
<keyword evidence="5" id="KW-0732">Signal</keyword>
<dbReference type="PANTHER" id="PTHR33353:SF18">
    <property type="entry name" value="ENDOGLUCANASE II"/>
    <property type="match status" value="1"/>
</dbReference>
<sequence>MAYLKKVTDAKTDSGVGNGWFKIQEGGYKNGKWATNEVIDNKGNEVIQNPKCIANGQYLLRAGMVALHGARSTNGAQLYMECAQLNITGGAGTASPTTYSIPGIYKVREHYRSVWVSEELHADEYGRSNDPGLLIDIYSVKTTSPYVIPVTNSSGAVYLRLLVHYVIAVLFPNSAVRNDHGFNHQRPSNHRGTPVQKFPVYQNLRKNTNYNSPVTALSSPDLRCNVGGASGASTTTVDVKAGDSFTFYTDQAVYHQGPISLYMSKAPACIKNGEYLLRIQSLAIHNPGSTPQFYISCAQVNVTGGSGSKEPGPLVKIPGAFKATDPGYTANIYNNFKSYIVPGPSVFSC</sequence>
<keyword evidence="3" id="KW-0964">Secreted</keyword>
<dbReference type="GO" id="GO:0005576">
    <property type="term" value="C:extracellular region"/>
    <property type="evidence" value="ECO:0007669"/>
    <property type="project" value="UniProtKB-SubCell"/>
</dbReference>
<evidence type="ECO:0000256" key="4">
    <source>
        <dbReference type="ARBA" id="ARBA00022723"/>
    </source>
</evidence>
<dbReference type="GeneID" id="87862806"/>
<keyword evidence="13" id="KW-0624">Polysaccharide degradation</keyword>
<evidence type="ECO:0000313" key="18">
    <source>
        <dbReference type="EMBL" id="KAK3343129.1"/>
    </source>
</evidence>
<dbReference type="EC" id="1.14.99.56" evidence="16"/>
<keyword evidence="12" id="KW-0119">Carbohydrate metabolism</keyword>
<dbReference type="InterPro" id="IPR049892">
    <property type="entry name" value="AA9"/>
</dbReference>
<keyword evidence="4" id="KW-0479">Metal-binding</keyword>
<evidence type="ECO:0000256" key="11">
    <source>
        <dbReference type="ARBA" id="ARBA00023180"/>
    </source>
</evidence>
<comment type="catalytic activity">
    <reaction evidence="15">
        <text>[(1-&gt;4)-beta-D-glucosyl]n+m + reduced acceptor + O2 = 4-dehydro-beta-D-glucosyl-[(1-&gt;4)-beta-D-glucosyl]n-1 + [(1-&gt;4)-beta-D-glucosyl]m + acceptor + H2O.</text>
        <dbReference type="EC" id="1.14.99.56"/>
    </reaction>
</comment>
<dbReference type="RefSeq" id="XP_062680922.1">
    <property type="nucleotide sequence ID" value="XM_062825652.1"/>
</dbReference>
<keyword evidence="6" id="KW-0136">Cellulose degradation</keyword>
<dbReference type="InterPro" id="IPR005103">
    <property type="entry name" value="AA9_LPMO"/>
</dbReference>
<dbReference type="GO" id="GO:0046872">
    <property type="term" value="F:metal ion binding"/>
    <property type="evidence" value="ECO:0007669"/>
    <property type="project" value="UniProtKB-KW"/>
</dbReference>
<evidence type="ECO:0000256" key="8">
    <source>
        <dbReference type="ARBA" id="ARBA00023008"/>
    </source>
</evidence>
<evidence type="ECO:0000256" key="7">
    <source>
        <dbReference type="ARBA" id="ARBA00023002"/>
    </source>
</evidence>
<comment type="subcellular location">
    <subcellularLocation>
        <location evidence="2">Secreted</location>
    </subcellularLocation>
</comment>
<protein>
    <recommendedName>
        <fullName evidence="16">lytic cellulose monooxygenase (C4-dehydrogenating)</fullName>
        <ecNumber evidence="16">1.14.99.56</ecNumber>
    </recommendedName>
</protein>
<keyword evidence="8" id="KW-0186">Copper</keyword>
<dbReference type="EMBL" id="JAUEPP010000005">
    <property type="protein sequence ID" value="KAK3343129.1"/>
    <property type="molecule type" value="Genomic_DNA"/>
</dbReference>
<evidence type="ECO:0000256" key="9">
    <source>
        <dbReference type="ARBA" id="ARBA00023033"/>
    </source>
</evidence>
<evidence type="ECO:0000313" key="19">
    <source>
        <dbReference type="Proteomes" id="UP001278500"/>
    </source>
</evidence>
<evidence type="ECO:0000256" key="14">
    <source>
        <dbReference type="ARBA" id="ARBA00044502"/>
    </source>
</evidence>
<evidence type="ECO:0000256" key="15">
    <source>
        <dbReference type="ARBA" id="ARBA00045077"/>
    </source>
</evidence>
<proteinExistence type="inferred from homology"/>
<evidence type="ECO:0000256" key="5">
    <source>
        <dbReference type="ARBA" id="ARBA00022729"/>
    </source>
</evidence>
<reference evidence="18" key="2">
    <citation type="submission" date="2023-06" db="EMBL/GenBank/DDBJ databases">
        <authorList>
            <consortium name="Lawrence Berkeley National Laboratory"/>
            <person name="Haridas S."/>
            <person name="Hensen N."/>
            <person name="Bonometti L."/>
            <person name="Westerberg I."/>
            <person name="Brannstrom I.O."/>
            <person name="Guillou S."/>
            <person name="Cros-Aarteil S."/>
            <person name="Calhoun S."/>
            <person name="Kuo A."/>
            <person name="Mondo S."/>
            <person name="Pangilinan J."/>
            <person name="Riley R."/>
            <person name="Labutti K."/>
            <person name="Andreopoulos B."/>
            <person name="Lipzen A."/>
            <person name="Chen C."/>
            <person name="Yanf M."/>
            <person name="Daum C."/>
            <person name="Ng V."/>
            <person name="Clum A."/>
            <person name="Steindorff A."/>
            <person name="Ohm R."/>
            <person name="Martin F."/>
            <person name="Silar P."/>
            <person name="Natvig D."/>
            <person name="Lalanne C."/>
            <person name="Gautier V."/>
            <person name="Ament-Velasquez S.L."/>
            <person name="Kruys A."/>
            <person name="Hutchinson M.I."/>
            <person name="Powell A.J."/>
            <person name="Barry K."/>
            <person name="Miller A.N."/>
            <person name="Grigoriev I.V."/>
            <person name="Debuchy R."/>
            <person name="Gladieux P."/>
            <person name="Thoren M.H."/>
            <person name="Johannesson H."/>
        </authorList>
    </citation>
    <scope>NUCLEOTIDE SEQUENCE</scope>
    <source>
        <strain evidence="18">CBS 560.94</strain>
    </source>
</reference>
<reference evidence="18" key="1">
    <citation type="journal article" date="2023" name="Mol. Phylogenet. Evol.">
        <title>Genome-scale phylogeny and comparative genomics of the fungal order Sordariales.</title>
        <authorList>
            <person name="Hensen N."/>
            <person name="Bonometti L."/>
            <person name="Westerberg I."/>
            <person name="Brannstrom I.O."/>
            <person name="Guillou S."/>
            <person name="Cros-Aarteil S."/>
            <person name="Calhoun S."/>
            <person name="Haridas S."/>
            <person name="Kuo A."/>
            <person name="Mondo S."/>
            <person name="Pangilinan J."/>
            <person name="Riley R."/>
            <person name="LaButti K."/>
            <person name="Andreopoulos B."/>
            <person name="Lipzen A."/>
            <person name="Chen C."/>
            <person name="Yan M."/>
            <person name="Daum C."/>
            <person name="Ng V."/>
            <person name="Clum A."/>
            <person name="Steindorff A."/>
            <person name="Ohm R.A."/>
            <person name="Martin F."/>
            <person name="Silar P."/>
            <person name="Natvig D.O."/>
            <person name="Lalanne C."/>
            <person name="Gautier V."/>
            <person name="Ament-Velasquez S.L."/>
            <person name="Kruys A."/>
            <person name="Hutchinson M.I."/>
            <person name="Powell A.J."/>
            <person name="Barry K."/>
            <person name="Miller A.N."/>
            <person name="Grigoriev I.V."/>
            <person name="Debuchy R."/>
            <person name="Gladieux P."/>
            <person name="Hiltunen Thoren M."/>
            <person name="Johannesson H."/>
        </authorList>
    </citation>
    <scope>NUCLEOTIDE SEQUENCE</scope>
    <source>
        <strain evidence="18">CBS 560.94</strain>
    </source>
</reference>
<accession>A0AAE0JDE5</accession>
<evidence type="ECO:0000259" key="17">
    <source>
        <dbReference type="Pfam" id="PF03443"/>
    </source>
</evidence>